<dbReference type="InParanoid" id="A0A7E5W9L2"/>
<dbReference type="CDD" id="cd06257">
    <property type="entry name" value="DnaJ"/>
    <property type="match status" value="1"/>
</dbReference>
<gene>
    <name evidence="5" type="primary">LOC113500670</name>
</gene>
<dbReference type="GO" id="GO:0005737">
    <property type="term" value="C:cytoplasm"/>
    <property type="evidence" value="ECO:0007669"/>
    <property type="project" value="TreeGrafter"/>
</dbReference>
<evidence type="ECO:0000259" key="3">
    <source>
        <dbReference type="PROSITE" id="PS50076"/>
    </source>
</evidence>
<feature type="domain" description="J" evidence="3">
    <location>
        <begin position="15"/>
        <end position="82"/>
    </location>
</feature>
<keyword evidence="1" id="KW-0597">Phosphoprotein</keyword>
<dbReference type="CTD" id="100302622"/>
<dbReference type="AlphaFoldDB" id="A0A7E5W9L2"/>
<sequence>MGLLEMCEKYFETKNLYEILGISSKATDKEVKKAYHKMSLKVHPDRVDEGEKLEATEKFKVLGGIHAILSNTNKRALYDESGIVDDDDCEIIIDRDWTTYWRMLFKKITDDDIRAYEKEYQGSDTERADLKQAYLNGKGDMGYITDHVQFARSEHEPRFREILDEMIKNGEIPSYKVYTHEPEAKRKRRIAKEKREAKEADEIFQAQEEKQENSLAKLISQNQQSRARHMDFFIDGLAAKYSASKPKAKPTRTSKRQAAMTEEVKPKRRRN</sequence>
<evidence type="ECO:0000313" key="4">
    <source>
        <dbReference type="Proteomes" id="UP000322000"/>
    </source>
</evidence>
<evidence type="ECO:0000256" key="2">
    <source>
        <dbReference type="SAM" id="MobiDB-lite"/>
    </source>
</evidence>
<reference evidence="5" key="1">
    <citation type="submission" date="2025-08" db="UniProtKB">
        <authorList>
            <consortium name="RefSeq"/>
        </authorList>
    </citation>
    <scope>IDENTIFICATION</scope>
</reference>
<dbReference type="PANTHER" id="PTHR44144:SF1">
    <property type="entry name" value="DNAJ HOMOLOG SUBFAMILY C MEMBER 9"/>
    <property type="match status" value="1"/>
</dbReference>
<dbReference type="Gene3D" id="1.10.287.110">
    <property type="entry name" value="DnaJ domain"/>
    <property type="match status" value="1"/>
</dbReference>
<dbReference type="InterPro" id="IPR056453">
    <property type="entry name" value="HTH_DNAJC9"/>
</dbReference>
<dbReference type="PROSITE" id="PS00636">
    <property type="entry name" value="DNAJ_1"/>
    <property type="match status" value="1"/>
</dbReference>
<dbReference type="OrthoDB" id="110024at2759"/>
<dbReference type="Pfam" id="PF00226">
    <property type="entry name" value="DnaJ"/>
    <property type="match status" value="1"/>
</dbReference>
<dbReference type="InterPro" id="IPR036869">
    <property type="entry name" value="J_dom_sf"/>
</dbReference>
<dbReference type="PANTHER" id="PTHR44144">
    <property type="entry name" value="DNAJ HOMOLOG SUBFAMILY C MEMBER 9"/>
    <property type="match status" value="1"/>
</dbReference>
<dbReference type="FunCoup" id="A0A7E5W9L2">
    <property type="interactions" value="2439"/>
</dbReference>
<dbReference type="GO" id="GO:0005634">
    <property type="term" value="C:nucleus"/>
    <property type="evidence" value="ECO:0007669"/>
    <property type="project" value="TreeGrafter"/>
</dbReference>
<feature type="region of interest" description="Disordered" evidence="2">
    <location>
        <begin position="243"/>
        <end position="271"/>
    </location>
</feature>
<protein>
    <submittedName>
        <fullName evidence="5">DnaJ homolog subfamily C member 9</fullName>
    </submittedName>
</protein>
<dbReference type="PROSITE" id="PS50076">
    <property type="entry name" value="DNAJ_2"/>
    <property type="match status" value="1"/>
</dbReference>
<keyword evidence="4" id="KW-1185">Reference proteome</keyword>
<dbReference type="GeneID" id="113500670"/>
<proteinExistence type="predicted"/>
<name>A0A7E5W9L2_TRINI</name>
<organism evidence="4 5">
    <name type="scientific">Trichoplusia ni</name>
    <name type="common">Cabbage looper</name>
    <dbReference type="NCBI Taxonomy" id="7111"/>
    <lineage>
        <taxon>Eukaryota</taxon>
        <taxon>Metazoa</taxon>
        <taxon>Ecdysozoa</taxon>
        <taxon>Arthropoda</taxon>
        <taxon>Hexapoda</taxon>
        <taxon>Insecta</taxon>
        <taxon>Pterygota</taxon>
        <taxon>Neoptera</taxon>
        <taxon>Endopterygota</taxon>
        <taxon>Lepidoptera</taxon>
        <taxon>Glossata</taxon>
        <taxon>Ditrysia</taxon>
        <taxon>Noctuoidea</taxon>
        <taxon>Noctuidae</taxon>
        <taxon>Plusiinae</taxon>
        <taxon>Trichoplusia</taxon>
    </lineage>
</organism>
<dbReference type="SMART" id="SM00271">
    <property type="entry name" value="DnaJ"/>
    <property type="match status" value="1"/>
</dbReference>
<dbReference type="Proteomes" id="UP000322000">
    <property type="component" value="Chromosome 14"/>
</dbReference>
<dbReference type="GO" id="GO:0031072">
    <property type="term" value="F:heat shock protein binding"/>
    <property type="evidence" value="ECO:0007669"/>
    <property type="project" value="TreeGrafter"/>
</dbReference>
<evidence type="ECO:0000313" key="5">
    <source>
        <dbReference type="RefSeq" id="XP_026737335.1"/>
    </source>
</evidence>
<dbReference type="SUPFAM" id="SSF46565">
    <property type="entry name" value="Chaperone J-domain"/>
    <property type="match status" value="1"/>
</dbReference>
<dbReference type="KEGG" id="tnl:113500670"/>
<dbReference type="InterPro" id="IPR052594">
    <property type="entry name" value="J_domain-containing_protein"/>
</dbReference>
<evidence type="ECO:0000256" key="1">
    <source>
        <dbReference type="ARBA" id="ARBA00022553"/>
    </source>
</evidence>
<dbReference type="Pfam" id="PF23302">
    <property type="entry name" value="HTH_DNAJC9"/>
    <property type="match status" value="1"/>
</dbReference>
<dbReference type="FunFam" id="1.10.287.110:FF:000035">
    <property type="entry name" value="DnaJ homolog subfamily C member 9"/>
    <property type="match status" value="1"/>
</dbReference>
<accession>A0A7E5W9L2</accession>
<dbReference type="InterPro" id="IPR018253">
    <property type="entry name" value="DnaJ_domain_CS"/>
</dbReference>
<feature type="compositionally biased region" description="Basic residues" evidence="2">
    <location>
        <begin position="246"/>
        <end position="255"/>
    </location>
</feature>
<dbReference type="PRINTS" id="PR00625">
    <property type="entry name" value="JDOMAIN"/>
</dbReference>
<dbReference type="RefSeq" id="XP_026737335.1">
    <property type="nucleotide sequence ID" value="XM_026881534.1"/>
</dbReference>
<dbReference type="InterPro" id="IPR001623">
    <property type="entry name" value="DnaJ_domain"/>
</dbReference>